<dbReference type="Gene3D" id="3.40.50.2300">
    <property type="match status" value="1"/>
</dbReference>
<dbReference type="PROSITE" id="PS50930">
    <property type="entry name" value="HTH_LYTTR"/>
    <property type="match status" value="1"/>
</dbReference>
<dbReference type="PROSITE" id="PS50110">
    <property type="entry name" value="RESPONSE_REGULATORY"/>
    <property type="match status" value="1"/>
</dbReference>
<evidence type="ECO:0000259" key="2">
    <source>
        <dbReference type="PROSITE" id="PS50110"/>
    </source>
</evidence>
<dbReference type="InterPro" id="IPR001789">
    <property type="entry name" value="Sig_transdc_resp-reg_receiver"/>
</dbReference>
<dbReference type="SUPFAM" id="SSF52172">
    <property type="entry name" value="CheY-like"/>
    <property type="match status" value="1"/>
</dbReference>
<evidence type="ECO:0000313" key="4">
    <source>
        <dbReference type="EMBL" id="MFD1736715.1"/>
    </source>
</evidence>
<protein>
    <submittedName>
        <fullName evidence="4">LytR/AlgR family response regulator transcription factor</fullName>
    </submittedName>
</protein>
<dbReference type="SMART" id="SM00448">
    <property type="entry name" value="REC"/>
    <property type="match status" value="1"/>
</dbReference>
<reference evidence="5" key="1">
    <citation type="journal article" date="2019" name="Int. J. Syst. Evol. Microbiol.">
        <title>The Global Catalogue of Microorganisms (GCM) 10K type strain sequencing project: providing services to taxonomists for standard genome sequencing and annotation.</title>
        <authorList>
            <consortium name="The Broad Institute Genomics Platform"/>
            <consortium name="The Broad Institute Genome Sequencing Center for Infectious Disease"/>
            <person name="Wu L."/>
            <person name="Ma J."/>
        </authorList>
    </citation>
    <scope>NUCLEOTIDE SEQUENCE [LARGE SCALE GENOMIC DNA]</scope>
    <source>
        <strain evidence="5">CCUG 49339</strain>
    </source>
</reference>
<accession>A0ABW4LNI3</accession>
<organism evidence="4 5">
    <name type="scientific">Bacillus salitolerans</name>
    <dbReference type="NCBI Taxonomy" id="1437434"/>
    <lineage>
        <taxon>Bacteria</taxon>
        <taxon>Bacillati</taxon>
        <taxon>Bacillota</taxon>
        <taxon>Bacilli</taxon>
        <taxon>Bacillales</taxon>
        <taxon>Bacillaceae</taxon>
        <taxon>Bacillus</taxon>
    </lineage>
</organism>
<keyword evidence="5" id="KW-1185">Reference proteome</keyword>
<feature type="domain" description="Response regulatory" evidence="2">
    <location>
        <begin position="3"/>
        <end position="117"/>
    </location>
</feature>
<dbReference type="SMART" id="SM00850">
    <property type="entry name" value="LytTR"/>
    <property type="match status" value="1"/>
</dbReference>
<dbReference type="Proteomes" id="UP001597214">
    <property type="component" value="Unassembled WGS sequence"/>
</dbReference>
<dbReference type="InterPro" id="IPR007492">
    <property type="entry name" value="LytTR_DNA-bd_dom"/>
</dbReference>
<dbReference type="Pfam" id="PF04397">
    <property type="entry name" value="LytTR"/>
    <property type="match status" value="1"/>
</dbReference>
<gene>
    <name evidence="4" type="ORF">ACFSCX_09060</name>
</gene>
<dbReference type="InterPro" id="IPR011006">
    <property type="entry name" value="CheY-like_superfamily"/>
</dbReference>
<dbReference type="Pfam" id="PF00072">
    <property type="entry name" value="Response_reg"/>
    <property type="match status" value="1"/>
</dbReference>
<dbReference type="RefSeq" id="WP_377927882.1">
    <property type="nucleotide sequence ID" value="NZ_JBHUEM010000011.1"/>
</dbReference>
<dbReference type="Gene3D" id="2.40.50.1020">
    <property type="entry name" value="LytTr DNA-binding domain"/>
    <property type="match status" value="1"/>
</dbReference>
<evidence type="ECO:0000313" key="5">
    <source>
        <dbReference type="Proteomes" id="UP001597214"/>
    </source>
</evidence>
<dbReference type="EMBL" id="JBHUEM010000011">
    <property type="protein sequence ID" value="MFD1736715.1"/>
    <property type="molecule type" value="Genomic_DNA"/>
</dbReference>
<sequence>MIKIIIAEDDLASRKVLVHFIKDLPNCSVVGEAANGEELIQLIHSKKPDVALVDIVMPRLSGLEAVKSCKELVPNLKIIFITGHDDFAIDAFNIDAVDYILKPVERERLYKALSKVIIPLEDQKNQSYVKELAVKGQNHICFIPFDEIIFIEKIERKSVVHTQQGSFETNEPLTEYEGLLDSRFILSHRSYIINLYLLNKIEKSGQMFIAYFKNSPLTARISKHKINDIQELKSRSYLLD</sequence>
<dbReference type="InterPro" id="IPR046947">
    <property type="entry name" value="LytR-like"/>
</dbReference>
<keyword evidence="1" id="KW-0597">Phosphoprotein</keyword>
<proteinExistence type="predicted"/>
<dbReference type="PANTHER" id="PTHR37299:SF1">
    <property type="entry name" value="STAGE 0 SPORULATION PROTEIN A HOMOLOG"/>
    <property type="match status" value="1"/>
</dbReference>
<evidence type="ECO:0000259" key="3">
    <source>
        <dbReference type="PROSITE" id="PS50930"/>
    </source>
</evidence>
<evidence type="ECO:0000256" key="1">
    <source>
        <dbReference type="PROSITE-ProRule" id="PRU00169"/>
    </source>
</evidence>
<feature type="modified residue" description="4-aspartylphosphate" evidence="1">
    <location>
        <position position="54"/>
    </location>
</feature>
<name>A0ABW4LNI3_9BACI</name>
<feature type="domain" description="HTH LytTR-type" evidence="3">
    <location>
        <begin position="132"/>
        <end position="235"/>
    </location>
</feature>
<comment type="caution">
    <text evidence="4">The sequence shown here is derived from an EMBL/GenBank/DDBJ whole genome shotgun (WGS) entry which is preliminary data.</text>
</comment>
<dbReference type="PANTHER" id="PTHR37299">
    <property type="entry name" value="TRANSCRIPTIONAL REGULATOR-RELATED"/>
    <property type="match status" value="1"/>
</dbReference>